<reference evidence="1 2" key="1">
    <citation type="submission" date="2023-11" db="EMBL/GenBank/DDBJ databases">
        <authorList>
            <person name="Cook R."/>
            <person name="Crisci M."/>
            <person name="Pye H."/>
            <person name="Adriaenssens E."/>
            <person name="Santini J."/>
        </authorList>
    </citation>
    <scope>NUCLEOTIDE SEQUENCE [LARGE SCALE GENOMIC DNA]</scope>
    <source>
        <strain evidence="1">Lak_Megaphage_Sonny</strain>
    </source>
</reference>
<accession>A0ABZ0Z2E6</accession>
<evidence type="ECO:0000313" key="1">
    <source>
        <dbReference type="EMBL" id="WQJ53375.1"/>
    </source>
</evidence>
<evidence type="ECO:0000313" key="2">
    <source>
        <dbReference type="Proteomes" id="UP001358193"/>
    </source>
</evidence>
<sequence>MENKIQENIQSVMHTFIHEGNHTVIDCFKQICMNLGLTHEFNILLYMEKINANNSEISEFNARYMYSRAADLCTQNAKLYTAIEQEKKSITIMDDTNNQVQNIQSDLQS</sequence>
<dbReference type="EMBL" id="OR769223">
    <property type="protein sequence ID" value="WQJ53375.1"/>
    <property type="molecule type" value="Genomic_DNA"/>
</dbReference>
<keyword evidence="2" id="KW-1185">Reference proteome</keyword>
<dbReference type="Proteomes" id="UP001358193">
    <property type="component" value="Segment"/>
</dbReference>
<organism evidence="1 2">
    <name type="scientific">phage Lak_Megaphage_Sonny</name>
    <dbReference type="NCBI Taxonomy" id="3109229"/>
    <lineage>
        <taxon>Viruses</taxon>
        <taxon>Duplodnaviria</taxon>
        <taxon>Heunggongvirae</taxon>
        <taxon>Uroviricota</taxon>
        <taxon>Caudoviricetes</taxon>
        <taxon>Caudoviricetes code 15 clade</taxon>
    </lineage>
</organism>
<proteinExistence type="predicted"/>
<name>A0ABZ0Z2E6_9CAUD</name>
<protein>
    <submittedName>
        <fullName evidence="1">Uncharacterized protein</fullName>
    </submittedName>
</protein>